<gene>
    <name evidence="1" type="ORF">ASU35_10315</name>
</gene>
<proteinExistence type="predicted"/>
<name>A0A0V8QEX8_9FIRM</name>
<accession>A0A0V8QEX8</accession>
<dbReference type="RefSeq" id="WP_058352615.1">
    <property type="nucleotide sequence ID" value="NZ_CABMMD010000152.1"/>
</dbReference>
<dbReference type="Proteomes" id="UP000054874">
    <property type="component" value="Unassembled WGS sequence"/>
</dbReference>
<sequence length="173" mass="20490">METECLNSFGNESDLYKKDNRSYDANFKKFFQRKENGEFCMDKDLMNREVKIGEKEGEITNILGCGYEVTFFNVNDGKTWIDVKEIEKYLLPKRCDKNKEHPVWSILDKNKYVEEFYVQAETMYDFIKSIVTTCGNTTKDGSTVPTMKVFFDMWNEFSRETFFILDNLVNIQK</sequence>
<dbReference type="AlphaFoldDB" id="A0A0V8QEX8"/>
<dbReference type="EMBL" id="LNAM01000152">
    <property type="protein sequence ID" value="KSV59144.1"/>
    <property type="molecule type" value="Genomic_DNA"/>
</dbReference>
<evidence type="ECO:0000313" key="2">
    <source>
        <dbReference type="Proteomes" id="UP000054874"/>
    </source>
</evidence>
<dbReference type="STRING" id="290052.ASU35_10315"/>
<evidence type="ECO:0000313" key="1">
    <source>
        <dbReference type="EMBL" id="KSV59144.1"/>
    </source>
</evidence>
<comment type="caution">
    <text evidence="1">The sequence shown here is derived from an EMBL/GenBank/DDBJ whole genome shotgun (WGS) entry which is preliminary data.</text>
</comment>
<reference evidence="1 2" key="1">
    <citation type="submission" date="2015-11" db="EMBL/GenBank/DDBJ databases">
        <title>Butyribacter intestini gen. nov., sp. nov., a butyric acid-producing bacterium of the family Lachnospiraceae isolated from the human faeces.</title>
        <authorList>
            <person name="Zou Y."/>
            <person name="Xue W."/>
            <person name="Luo G."/>
            <person name="Lv M."/>
        </authorList>
    </citation>
    <scope>NUCLEOTIDE SEQUENCE [LARGE SCALE GENOMIC DNA]</scope>
    <source>
        <strain evidence="1 2">ACET-33324</strain>
    </source>
</reference>
<protein>
    <submittedName>
        <fullName evidence="1">Uncharacterized protein</fullName>
    </submittedName>
</protein>
<keyword evidence="2" id="KW-1185">Reference proteome</keyword>
<organism evidence="1 2">
    <name type="scientific">Acetivibrio ethanolgignens</name>
    <dbReference type="NCBI Taxonomy" id="290052"/>
    <lineage>
        <taxon>Bacteria</taxon>
        <taxon>Bacillati</taxon>
        <taxon>Bacillota</taxon>
        <taxon>Clostridia</taxon>
        <taxon>Eubacteriales</taxon>
        <taxon>Oscillospiraceae</taxon>
        <taxon>Acetivibrio</taxon>
    </lineage>
</organism>
<dbReference type="OrthoDB" id="10011160at2"/>